<gene>
    <name evidence="1" type="ORF">K3G42_002774</name>
</gene>
<keyword evidence="2" id="KW-1185">Reference proteome</keyword>
<evidence type="ECO:0000313" key="2">
    <source>
        <dbReference type="Proteomes" id="UP000827872"/>
    </source>
</evidence>
<dbReference type="Proteomes" id="UP000827872">
    <property type="component" value="Linkage Group LG01"/>
</dbReference>
<sequence>MRYLARHFSYLSRPCLCEGFYPHYRVPCDVPGVNRLVPGAEVGSGEPGVANSQLVRGRWQRPPLLPLCGRDCAGNLAAGESRARRSAHSRSRSVSAVSAASAELGAGRPSQPSQPSREAGNPAAEESWVWRPQRTAACASARSRELTQLETGSGVPRLDRSTRRLPLALRGSVAATPLHFQRRGVARRPRLESGRLGGCGVGGRWSPPPVFQRGRC</sequence>
<evidence type="ECO:0000313" key="1">
    <source>
        <dbReference type="EMBL" id="KAH8015335.1"/>
    </source>
</evidence>
<name>A0ACB8G6D0_9SAUR</name>
<comment type="caution">
    <text evidence="1">The sequence shown here is derived from an EMBL/GenBank/DDBJ whole genome shotgun (WGS) entry which is preliminary data.</text>
</comment>
<accession>A0ACB8G6D0</accession>
<dbReference type="EMBL" id="CM037614">
    <property type="protein sequence ID" value="KAH8015335.1"/>
    <property type="molecule type" value="Genomic_DNA"/>
</dbReference>
<organism evidence="1 2">
    <name type="scientific">Sphaerodactylus townsendi</name>
    <dbReference type="NCBI Taxonomy" id="933632"/>
    <lineage>
        <taxon>Eukaryota</taxon>
        <taxon>Metazoa</taxon>
        <taxon>Chordata</taxon>
        <taxon>Craniata</taxon>
        <taxon>Vertebrata</taxon>
        <taxon>Euteleostomi</taxon>
        <taxon>Lepidosauria</taxon>
        <taxon>Squamata</taxon>
        <taxon>Bifurcata</taxon>
        <taxon>Gekkota</taxon>
        <taxon>Sphaerodactylidae</taxon>
        <taxon>Sphaerodactylus</taxon>
    </lineage>
</organism>
<reference evidence="1" key="1">
    <citation type="submission" date="2021-08" db="EMBL/GenBank/DDBJ databases">
        <title>The first chromosome-level gecko genome reveals the dynamic sex chromosomes of Neotropical dwarf geckos (Sphaerodactylidae: Sphaerodactylus).</title>
        <authorList>
            <person name="Pinto B.J."/>
            <person name="Keating S.E."/>
            <person name="Gamble T."/>
        </authorList>
    </citation>
    <scope>NUCLEOTIDE SEQUENCE</scope>
    <source>
        <strain evidence="1">TG3544</strain>
    </source>
</reference>
<protein>
    <submittedName>
        <fullName evidence="1">Uncharacterized protein</fullName>
    </submittedName>
</protein>
<proteinExistence type="predicted"/>